<dbReference type="InterPro" id="IPR015068">
    <property type="entry name" value="DUF1877"/>
</dbReference>
<dbReference type="InterPro" id="IPR035944">
    <property type="entry name" value="YfbM-like_sf"/>
</dbReference>
<protein>
    <submittedName>
        <fullName evidence="1">DUF1877 family protein</fullName>
    </submittedName>
</protein>
<dbReference type="Proteomes" id="UP001595867">
    <property type="component" value="Unassembled WGS sequence"/>
</dbReference>
<accession>A0ABV8IIF2</accession>
<comment type="caution">
    <text evidence="1">The sequence shown here is derived from an EMBL/GenBank/DDBJ whole genome shotgun (WGS) entry which is preliminary data.</text>
</comment>
<dbReference type="EMBL" id="JBHSBL010000002">
    <property type="protein sequence ID" value="MFC4063680.1"/>
    <property type="molecule type" value="Genomic_DNA"/>
</dbReference>
<keyword evidence="2" id="KW-1185">Reference proteome</keyword>
<reference evidence="2" key="1">
    <citation type="journal article" date="2019" name="Int. J. Syst. Evol. Microbiol.">
        <title>The Global Catalogue of Microorganisms (GCM) 10K type strain sequencing project: providing services to taxonomists for standard genome sequencing and annotation.</title>
        <authorList>
            <consortium name="The Broad Institute Genomics Platform"/>
            <consortium name="The Broad Institute Genome Sequencing Center for Infectious Disease"/>
            <person name="Wu L."/>
            <person name="Ma J."/>
        </authorList>
    </citation>
    <scope>NUCLEOTIDE SEQUENCE [LARGE SCALE GENOMIC DNA]</scope>
    <source>
        <strain evidence="2">TBRC 5832</strain>
    </source>
</reference>
<gene>
    <name evidence="1" type="ORF">ACFO0C_01965</name>
</gene>
<organism evidence="1 2">
    <name type="scientific">Actinoplanes subglobosus</name>
    <dbReference type="NCBI Taxonomy" id="1547892"/>
    <lineage>
        <taxon>Bacteria</taxon>
        <taxon>Bacillati</taxon>
        <taxon>Actinomycetota</taxon>
        <taxon>Actinomycetes</taxon>
        <taxon>Micromonosporales</taxon>
        <taxon>Micromonosporaceae</taxon>
        <taxon>Actinoplanes</taxon>
    </lineage>
</organism>
<evidence type="ECO:0000313" key="1">
    <source>
        <dbReference type="EMBL" id="MFC4063680.1"/>
    </source>
</evidence>
<dbReference type="Gene3D" id="3.40.1760.10">
    <property type="entry name" value="YfbM-like super family"/>
    <property type="match status" value="1"/>
</dbReference>
<name>A0ABV8IIF2_9ACTN</name>
<sequence length="199" mass="22588">MGLDFECLAVPLDADPVRAIRASPELWAMADDQPPFSGPWPDEELPDITRRLLAVLPEGTSRNLDFFGSRNHEQAEYLLDPVASRTTQTWEQRRHLPTYQAVFGAELFAEHAASGQGIRWRCSTPDQLAAAVQLIDALDVAAVRREFSLAEMVRLGVYKVHPEEDEQDYFTRNLQDLRTWADHCRHVATQNLGLMITLF</sequence>
<proteinExistence type="predicted"/>
<dbReference type="RefSeq" id="WP_378064717.1">
    <property type="nucleotide sequence ID" value="NZ_JBHSBL010000002.1"/>
</dbReference>
<dbReference type="Pfam" id="PF08974">
    <property type="entry name" value="DUF1877"/>
    <property type="match status" value="1"/>
</dbReference>
<evidence type="ECO:0000313" key="2">
    <source>
        <dbReference type="Proteomes" id="UP001595867"/>
    </source>
</evidence>